<accession>A0A1H6TPA3</accession>
<evidence type="ECO:0000313" key="4">
    <source>
        <dbReference type="EMBL" id="SEI81106.1"/>
    </source>
</evidence>
<organism evidence="4 5">
    <name type="scientific">Allopseudospirillum japonicum</name>
    <dbReference type="NCBI Taxonomy" id="64971"/>
    <lineage>
        <taxon>Bacteria</taxon>
        <taxon>Pseudomonadati</taxon>
        <taxon>Pseudomonadota</taxon>
        <taxon>Gammaproteobacteria</taxon>
        <taxon>Oceanospirillales</taxon>
        <taxon>Oceanospirillaceae</taxon>
        <taxon>Allopseudospirillum</taxon>
    </lineage>
</organism>
<dbReference type="SUPFAM" id="SSF52172">
    <property type="entry name" value="CheY-like"/>
    <property type="match status" value="1"/>
</dbReference>
<dbReference type="InterPro" id="IPR001789">
    <property type="entry name" value="Sig_transdc_resp-reg_receiver"/>
</dbReference>
<dbReference type="InterPro" id="IPR050595">
    <property type="entry name" value="Bact_response_regulator"/>
</dbReference>
<feature type="modified residue" description="4-aspartylphosphate" evidence="2">
    <location>
        <position position="66"/>
    </location>
</feature>
<feature type="domain" description="Response regulatory" evidence="3">
    <location>
        <begin position="14"/>
        <end position="133"/>
    </location>
</feature>
<keyword evidence="1 2" id="KW-0597">Phosphoprotein</keyword>
<dbReference type="Pfam" id="PF00072">
    <property type="entry name" value="Response_reg"/>
    <property type="match status" value="1"/>
</dbReference>
<sequence length="255" mass="28151">MGAGSLDALLSKDTALIVDSSGTARKTLVTILRDYLNCQNILEASDGQAALAMFSKHSRIDWVFSDWELPGLSGDQLLAEVRKNPESANVPFIMVTSRSDRDSLATAVQLGVTSYVIKPFTANTLVEKIRMAMHRMERRNAERIKVTQGTQTKLKFKDFETTSSTLLDISLSGALALASLKDLQGLSIFTLGEIEIHLPKGVLSLPVQVIRMEADPLHPGRTDQIRVAVRFQPMERETRSGLVKMIEGLRRSQPS</sequence>
<dbReference type="PROSITE" id="PS50110">
    <property type="entry name" value="RESPONSE_REGULATORY"/>
    <property type="match status" value="1"/>
</dbReference>
<dbReference type="EMBL" id="FNYH01000011">
    <property type="protein sequence ID" value="SEI81106.1"/>
    <property type="molecule type" value="Genomic_DNA"/>
</dbReference>
<dbReference type="Gene3D" id="3.40.50.2300">
    <property type="match status" value="1"/>
</dbReference>
<dbReference type="PANTHER" id="PTHR44591:SF3">
    <property type="entry name" value="RESPONSE REGULATORY DOMAIN-CONTAINING PROTEIN"/>
    <property type="match status" value="1"/>
</dbReference>
<gene>
    <name evidence="4" type="ORF">SAMN05421831_1114</name>
</gene>
<dbReference type="AlphaFoldDB" id="A0A1H6TPA3"/>
<protein>
    <submittedName>
        <fullName evidence="4">CheY chemotaxis protein or a CheY-like REC (Receiver) domain</fullName>
    </submittedName>
</protein>
<evidence type="ECO:0000313" key="5">
    <source>
        <dbReference type="Proteomes" id="UP000242999"/>
    </source>
</evidence>
<evidence type="ECO:0000259" key="3">
    <source>
        <dbReference type="PROSITE" id="PS50110"/>
    </source>
</evidence>
<dbReference type="SMART" id="SM00448">
    <property type="entry name" value="REC"/>
    <property type="match status" value="1"/>
</dbReference>
<dbReference type="RefSeq" id="WP_093311309.1">
    <property type="nucleotide sequence ID" value="NZ_FNYH01000011.1"/>
</dbReference>
<proteinExistence type="predicted"/>
<dbReference type="PANTHER" id="PTHR44591">
    <property type="entry name" value="STRESS RESPONSE REGULATOR PROTEIN 1"/>
    <property type="match status" value="1"/>
</dbReference>
<keyword evidence="5" id="KW-1185">Reference proteome</keyword>
<name>A0A1H6TPA3_9GAMM</name>
<dbReference type="OrthoDB" id="9800897at2"/>
<dbReference type="InterPro" id="IPR011006">
    <property type="entry name" value="CheY-like_superfamily"/>
</dbReference>
<dbReference type="Gene3D" id="2.40.10.220">
    <property type="entry name" value="predicted glycosyltransferase like domains"/>
    <property type="match status" value="1"/>
</dbReference>
<dbReference type="GO" id="GO:0035438">
    <property type="term" value="F:cyclic-di-GMP binding"/>
    <property type="evidence" value="ECO:0007669"/>
    <property type="project" value="InterPro"/>
</dbReference>
<dbReference type="Proteomes" id="UP000242999">
    <property type="component" value="Unassembled WGS sequence"/>
</dbReference>
<dbReference type="STRING" id="64971.SAMN05421831_1114"/>
<dbReference type="Pfam" id="PF07238">
    <property type="entry name" value="PilZ"/>
    <property type="match status" value="1"/>
</dbReference>
<evidence type="ECO:0000256" key="2">
    <source>
        <dbReference type="PROSITE-ProRule" id="PRU00169"/>
    </source>
</evidence>
<dbReference type="GO" id="GO:0000160">
    <property type="term" value="P:phosphorelay signal transduction system"/>
    <property type="evidence" value="ECO:0007669"/>
    <property type="project" value="InterPro"/>
</dbReference>
<evidence type="ECO:0000256" key="1">
    <source>
        <dbReference type="ARBA" id="ARBA00022553"/>
    </source>
</evidence>
<reference evidence="5" key="1">
    <citation type="submission" date="2016-10" db="EMBL/GenBank/DDBJ databases">
        <authorList>
            <person name="Varghese N."/>
            <person name="Submissions S."/>
        </authorList>
    </citation>
    <scope>NUCLEOTIDE SEQUENCE [LARGE SCALE GENOMIC DNA]</scope>
    <source>
        <strain evidence="5">DSM 7165</strain>
    </source>
</reference>
<dbReference type="InterPro" id="IPR009875">
    <property type="entry name" value="PilZ_domain"/>
</dbReference>